<reference evidence="2 3" key="1">
    <citation type="submission" date="2018-08" db="EMBL/GenBank/DDBJ databases">
        <title>Diversity &amp; Physiological Properties of Lignin-Decomposing Actinobacteria from Soil.</title>
        <authorList>
            <person name="Roh S.G."/>
            <person name="Kim S.B."/>
        </authorList>
    </citation>
    <scope>NUCLEOTIDE SEQUENCE [LARGE SCALE GENOMIC DNA]</scope>
    <source>
        <strain evidence="2 3">MMS17-GH009</strain>
    </source>
</reference>
<dbReference type="EMBL" id="QVIG01000001">
    <property type="protein sequence ID" value="RGD56605.1"/>
    <property type="molecule type" value="Genomic_DNA"/>
</dbReference>
<dbReference type="RefSeq" id="WP_117485123.1">
    <property type="nucleotide sequence ID" value="NZ_QVIG01000001.1"/>
</dbReference>
<name>A0A372ZMW5_9ACTN</name>
<feature type="compositionally biased region" description="Low complexity" evidence="1">
    <location>
        <begin position="7"/>
        <end position="57"/>
    </location>
</feature>
<evidence type="ECO:0000256" key="1">
    <source>
        <dbReference type="SAM" id="MobiDB-lite"/>
    </source>
</evidence>
<proteinExistence type="predicted"/>
<accession>A0A372ZMW5</accession>
<feature type="region of interest" description="Disordered" evidence="1">
    <location>
        <begin position="1"/>
        <end position="61"/>
    </location>
</feature>
<organism evidence="2 3">
    <name type="scientific">Kitasatospora xanthocidica</name>
    <dbReference type="NCBI Taxonomy" id="83382"/>
    <lineage>
        <taxon>Bacteria</taxon>
        <taxon>Bacillati</taxon>
        <taxon>Actinomycetota</taxon>
        <taxon>Actinomycetes</taxon>
        <taxon>Kitasatosporales</taxon>
        <taxon>Streptomycetaceae</taxon>
        <taxon>Kitasatospora</taxon>
    </lineage>
</organism>
<sequence>MPEPENEGAAAGPPAPAEPAAAPGAAASEVAAPEVAASGAAAAPDAQAGAVAPSAPEQAPRRLPRAVGVALATAGLLAVTAASAAVTVAVGKPDTRPVAAAVPAPSKATVGASAAASATPSAAPVPVPTAVPAEPAPVSTVKGTVSGGKHEGDLRYFLLPIPAGGESYGPVDGMAMSDDDVADLFGKQDGIMDILKSYGYKGGANRMYRTADGKAEVTVTLLKFGSTAMASDFAKNYKIKSLDPFDIDGDSGGRGYLKAPKQQAYTGSMSGISSQGDVQYTIDVDVKGTPDKALLNELMKRQREWLTTGG</sequence>
<evidence type="ECO:0000313" key="3">
    <source>
        <dbReference type="Proteomes" id="UP000263377"/>
    </source>
</evidence>
<dbReference type="Proteomes" id="UP000263377">
    <property type="component" value="Unassembled WGS sequence"/>
</dbReference>
<dbReference type="AlphaFoldDB" id="A0A372ZMW5"/>
<comment type="caution">
    <text evidence="2">The sequence shown here is derived from an EMBL/GenBank/DDBJ whole genome shotgun (WGS) entry which is preliminary data.</text>
</comment>
<protein>
    <submittedName>
        <fullName evidence="2">Uncharacterized protein</fullName>
    </submittedName>
</protein>
<keyword evidence="3" id="KW-1185">Reference proteome</keyword>
<evidence type="ECO:0000313" key="2">
    <source>
        <dbReference type="EMBL" id="RGD56605.1"/>
    </source>
</evidence>
<gene>
    <name evidence="2" type="ORF">DR950_01280</name>
</gene>